<dbReference type="HOGENOM" id="CLU_891894_0_0_1"/>
<evidence type="ECO:0008006" key="4">
    <source>
        <dbReference type="Google" id="ProtNLM"/>
    </source>
</evidence>
<organism evidence="2 3">
    <name type="scientific">Sphaerobolus stellatus (strain SS14)</name>
    <dbReference type="NCBI Taxonomy" id="990650"/>
    <lineage>
        <taxon>Eukaryota</taxon>
        <taxon>Fungi</taxon>
        <taxon>Dikarya</taxon>
        <taxon>Basidiomycota</taxon>
        <taxon>Agaricomycotina</taxon>
        <taxon>Agaricomycetes</taxon>
        <taxon>Phallomycetidae</taxon>
        <taxon>Geastrales</taxon>
        <taxon>Sphaerobolaceae</taxon>
        <taxon>Sphaerobolus</taxon>
    </lineage>
</organism>
<name>A0A0C9VCH8_SPHS4</name>
<evidence type="ECO:0000256" key="1">
    <source>
        <dbReference type="SAM" id="Phobius"/>
    </source>
</evidence>
<keyword evidence="1" id="KW-0472">Membrane</keyword>
<gene>
    <name evidence="2" type="ORF">M422DRAFT_262611</name>
</gene>
<evidence type="ECO:0000313" key="3">
    <source>
        <dbReference type="Proteomes" id="UP000054279"/>
    </source>
</evidence>
<dbReference type="AlphaFoldDB" id="A0A0C9VCH8"/>
<feature type="transmembrane region" description="Helical" evidence="1">
    <location>
        <begin position="154"/>
        <end position="171"/>
    </location>
</feature>
<feature type="transmembrane region" description="Helical" evidence="1">
    <location>
        <begin position="79"/>
        <end position="105"/>
    </location>
</feature>
<protein>
    <recommendedName>
        <fullName evidence="4">G-protein coupled receptors family 1 profile domain-containing protein</fullName>
    </recommendedName>
</protein>
<keyword evidence="1" id="KW-0812">Transmembrane</keyword>
<feature type="transmembrane region" description="Helical" evidence="1">
    <location>
        <begin position="43"/>
        <end position="67"/>
    </location>
</feature>
<dbReference type="Proteomes" id="UP000054279">
    <property type="component" value="Unassembled WGS sequence"/>
</dbReference>
<feature type="transmembrane region" description="Helical" evidence="1">
    <location>
        <begin position="12"/>
        <end position="31"/>
    </location>
</feature>
<dbReference type="OrthoDB" id="3232296at2759"/>
<evidence type="ECO:0000313" key="2">
    <source>
        <dbReference type="EMBL" id="KIJ35230.1"/>
    </source>
</evidence>
<sequence length="312" mass="35293">MLELQIVYRSLSYTFIILGNIALFALLFTLWRVHSLPQRNNPFLINLLFTTWLSTFPASLLLFVGYVGTSAHAPRALCILQAILMDGVVPMFGVAMFCLVLNTWFQVRANLNGRASPFTEFRWFRRLILSLPYITLVCWCGCSAGLGFSTRPRILVELIWCSIITVLSNRIRRFIGFFMAGLSLPELAMEVQSKTTHVLKNKSSLPIETNLILRLVVFTVIQLVTLALTAILSAVRLGGDLQYNPNVYRVVESLNTLATFFVFGMSNRLLEAWRLKKPTSVQSDFREVERGWDQNLVLDTEILESLSNATGT</sequence>
<reference evidence="2 3" key="1">
    <citation type="submission" date="2014-06" db="EMBL/GenBank/DDBJ databases">
        <title>Evolutionary Origins and Diversification of the Mycorrhizal Mutualists.</title>
        <authorList>
            <consortium name="DOE Joint Genome Institute"/>
            <consortium name="Mycorrhizal Genomics Consortium"/>
            <person name="Kohler A."/>
            <person name="Kuo A."/>
            <person name="Nagy L.G."/>
            <person name="Floudas D."/>
            <person name="Copeland A."/>
            <person name="Barry K.W."/>
            <person name="Cichocki N."/>
            <person name="Veneault-Fourrey C."/>
            <person name="LaButti K."/>
            <person name="Lindquist E.A."/>
            <person name="Lipzen A."/>
            <person name="Lundell T."/>
            <person name="Morin E."/>
            <person name="Murat C."/>
            <person name="Riley R."/>
            <person name="Ohm R."/>
            <person name="Sun H."/>
            <person name="Tunlid A."/>
            <person name="Henrissat B."/>
            <person name="Grigoriev I.V."/>
            <person name="Hibbett D.S."/>
            <person name="Martin F."/>
        </authorList>
    </citation>
    <scope>NUCLEOTIDE SEQUENCE [LARGE SCALE GENOMIC DNA]</scope>
    <source>
        <strain evidence="2 3">SS14</strain>
    </source>
</reference>
<feature type="transmembrane region" description="Helical" evidence="1">
    <location>
        <begin position="126"/>
        <end position="148"/>
    </location>
</feature>
<proteinExistence type="predicted"/>
<feature type="transmembrane region" description="Helical" evidence="1">
    <location>
        <begin position="247"/>
        <end position="270"/>
    </location>
</feature>
<dbReference type="EMBL" id="KN837191">
    <property type="protein sequence ID" value="KIJ35230.1"/>
    <property type="molecule type" value="Genomic_DNA"/>
</dbReference>
<keyword evidence="1" id="KW-1133">Transmembrane helix</keyword>
<keyword evidence="3" id="KW-1185">Reference proteome</keyword>
<feature type="transmembrane region" description="Helical" evidence="1">
    <location>
        <begin position="211"/>
        <end position="235"/>
    </location>
</feature>
<accession>A0A0C9VCH8</accession>